<dbReference type="SUPFAM" id="SSF53649">
    <property type="entry name" value="Alkaline phosphatase-like"/>
    <property type="match status" value="1"/>
</dbReference>
<evidence type="ECO:0000259" key="5">
    <source>
        <dbReference type="Pfam" id="PF00884"/>
    </source>
</evidence>
<reference evidence="6 7" key="1">
    <citation type="submission" date="2014-03" db="EMBL/GenBank/DDBJ databases">
        <title>Draft Genome Sequence of Actibacterium mucosum KCTC 23349, a Marine Alphaproteobacterium with Complex Ionic Requirements Isolated from Mediterranean Seawater at Malvarrosa Beach, Valencia, Spain.</title>
        <authorList>
            <person name="Arahal D.R."/>
            <person name="Shao Z."/>
            <person name="Lai Q."/>
            <person name="Pujalte M.J."/>
        </authorList>
    </citation>
    <scope>NUCLEOTIDE SEQUENCE [LARGE SCALE GENOMIC DNA]</scope>
    <source>
        <strain evidence="6 7">KCTC 23349</strain>
    </source>
</reference>
<protein>
    <recommendedName>
        <fullName evidence="5">Sulfatase N-terminal domain-containing protein</fullName>
    </recommendedName>
</protein>
<sequence>MNILLIHTHDTGRYVSAYGYPAPTPNLQRFAETGVTYRRAFSAAPTCSPSRVALMTGCHPHQSGMWGLAHRGSRMTDPGQHLSHALHATGYHTALIGVQHEVAASEIESLGYEHVQTELGQNSFAIAEAAAKWLTRAPSDRPFFASVGFFDTHRPYLSEVSAGIDARWLRPPEPFPDTDPMRADMARFYTGLAEVDRGVGQILATLDARGLSDNTMVIITTDHGIAWPGMKGRLTDHGTGVMLMVRAPGVDGGSVKDDLVCQTDIFPTICALLNLETPERCGAHLLPGLGLSTPSRTHVFAQTNIHASIEVGRSIRTDRYRYTERLHGGDHWHMANIDPSPPRDMLVQNGVATQPAAQSAFYDLAADPLEANPIAPDHQPAEAAALKAQLDAWRTETADPLLDPAFTWPAGMALTDPTSENPAQIVAST</sequence>
<keyword evidence="7" id="KW-1185">Reference proteome</keyword>
<dbReference type="Pfam" id="PF00884">
    <property type="entry name" value="Sulfatase"/>
    <property type="match status" value="1"/>
</dbReference>
<gene>
    <name evidence="6" type="ORF">ACMU_18385</name>
</gene>
<evidence type="ECO:0000313" key="7">
    <source>
        <dbReference type="Proteomes" id="UP000026249"/>
    </source>
</evidence>
<dbReference type="PANTHER" id="PTHR42693">
    <property type="entry name" value="ARYLSULFATASE FAMILY MEMBER"/>
    <property type="match status" value="1"/>
</dbReference>
<dbReference type="RefSeq" id="WP_035261704.1">
    <property type="nucleotide sequence ID" value="NZ_JFKE01000008.1"/>
</dbReference>
<dbReference type="Gene3D" id="3.40.720.10">
    <property type="entry name" value="Alkaline Phosphatase, subunit A"/>
    <property type="match status" value="1"/>
</dbReference>
<proteinExistence type="inferred from homology"/>
<evidence type="ECO:0000256" key="1">
    <source>
        <dbReference type="ARBA" id="ARBA00008779"/>
    </source>
</evidence>
<keyword evidence="3" id="KW-0378">Hydrolase</keyword>
<dbReference type="Proteomes" id="UP000026249">
    <property type="component" value="Unassembled WGS sequence"/>
</dbReference>
<dbReference type="InterPro" id="IPR017850">
    <property type="entry name" value="Alkaline_phosphatase_core_sf"/>
</dbReference>
<dbReference type="CDD" id="cd16027">
    <property type="entry name" value="SGSH"/>
    <property type="match status" value="1"/>
</dbReference>
<keyword evidence="2" id="KW-0479">Metal-binding</keyword>
<dbReference type="InterPro" id="IPR050738">
    <property type="entry name" value="Sulfatase"/>
</dbReference>
<dbReference type="STRING" id="1454373.ACMU_18385"/>
<comment type="caution">
    <text evidence="6">The sequence shown here is derived from an EMBL/GenBank/DDBJ whole genome shotgun (WGS) entry which is preliminary data.</text>
</comment>
<organism evidence="6 7">
    <name type="scientific">Actibacterium mucosum KCTC 23349</name>
    <dbReference type="NCBI Taxonomy" id="1454373"/>
    <lineage>
        <taxon>Bacteria</taxon>
        <taxon>Pseudomonadati</taxon>
        <taxon>Pseudomonadota</taxon>
        <taxon>Alphaproteobacteria</taxon>
        <taxon>Rhodobacterales</taxon>
        <taxon>Roseobacteraceae</taxon>
        <taxon>Actibacterium</taxon>
    </lineage>
</organism>
<name>A0A037ZFX1_9RHOB</name>
<dbReference type="PANTHER" id="PTHR42693:SF53">
    <property type="entry name" value="ENDO-4-O-SULFATASE"/>
    <property type="match status" value="1"/>
</dbReference>
<keyword evidence="4" id="KW-0106">Calcium</keyword>
<dbReference type="InterPro" id="IPR024607">
    <property type="entry name" value="Sulfatase_CS"/>
</dbReference>
<dbReference type="InterPro" id="IPR000917">
    <property type="entry name" value="Sulfatase_N"/>
</dbReference>
<dbReference type="AlphaFoldDB" id="A0A037ZFX1"/>
<evidence type="ECO:0000256" key="2">
    <source>
        <dbReference type="ARBA" id="ARBA00022723"/>
    </source>
</evidence>
<evidence type="ECO:0000313" key="6">
    <source>
        <dbReference type="EMBL" id="KAJ54396.1"/>
    </source>
</evidence>
<dbReference type="EMBL" id="JFKE01000008">
    <property type="protein sequence ID" value="KAJ54396.1"/>
    <property type="molecule type" value="Genomic_DNA"/>
</dbReference>
<comment type="similarity">
    <text evidence="1">Belongs to the sulfatase family.</text>
</comment>
<dbReference type="GO" id="GO:0046872">
    <property type="term" value="F:metal ion binding"/>
    <property type="evidence" value="ECO:0007669"/>
    <property type="project" value="UniProtKB-KW"/>
</dbReference>
<evidence type="ECO:0000256" key="4">
    <source>
        <dbReference type="ARBA" id="ARBA00022837"/>
    </source>
</evidence>
<evidence type="ECO:0000256" key="3">
    <source>
        <dbReference type="ARBA" id="ARBA00022801"/>
    </source>
</evidence>
<dbReference type="PROSITE" id="PS00523">
    <property type="entry name" value="SULFATASE_1"/>
    <property type="match status" value="1"/>
</dbReference>
<accession>A0A037ZFX1</accession>
<feature type="domain" description="Sulfatase N-terminal" evidence="5">
    <location>
        <begin position="2"/>
        <end position="274"/>
    </location>
</feature>
<dbReference type="GO" id="GO:0004065">
    <property type="term" value="F:arylsulfatase activity"/>
    <property type="evidence" value="ECO:0007669"/>
    <property type="project" value="TreeGrafter"/>
</dbReference>
<dbReference type="OrthoDB" id="9795675at2"/>